<dbReference type="Proteomes" id="UP000046680">
    <property type="component" value="Unassembled WGS sequence"/>
</dbReference>
<evidence type="ECO:0000313" key="4">
    <source>
        <dbReference type="EMBL" id="COX21093.1"/>
    </source>
</evidence>
<dbReference type="AlphaFoldDB" id="A0A0U0T1L4"/>
<reference evidence="5 6" key="2">
    <citation type="submission" date="2015-03" db="EMBL/GenBank/DDBJ databases">
        <authorList>
            <consortium name="Pathogen Informatics"/>
        </authorList>
    </citation>
    <scope>NUCLEOTIDE SEQUENCE [LARGE SCALE GENOMIC DNA]</scope>
    <source>
        <strain evidence="1 8">C09601061</strain>
        <strain evidence="5">K00500041</strain>
        <strain evidence="2 7">M09401471</strain>
        <strain evidence="6">N09902308</strain>
    </source>
</reference>
<reference evidence="3" key="1">
    <citation type="submission" date="2015-03" db="EMBL/GenBank/DDBJ databases">
        <authorList>
            <consortium name="Pathogen Informatics"/>
            <person name="Murphy D."/>
        </authorList>
    </citation>
    <scope>NUCLEOTIDE SEQUENCE</scope>
    <source>
        <strain evidence="3">N09902308</strain>
    </source>
</reference>
<protein>
    <submittedName>
        <fullName evidence="4">Uncharacterized protein</fullName>
    </submittedName>
</protein>
<accession>A0A0U0T1L4</accession>
<dbReference type="EMBL" id="CGCX01002248">
    <property type="protein sequence ID" value="CFS09328.1"/>
    <property type="molecule type" value="Genomic_DNA"/>
</dbReference>
<dbReference type="EMBL" id="CSAJ01000350">
    <property type="protein sequence ID" value="COW43050.1"/>
    <property type="molecule type" value="Genomic_DNA"/>
</dbReference>
<proteinExistence type="predicted"/>
<reference evidence="4" key="3">
    <citation type="submission" date="2015-03" db="EMBL/GenBank/DDBJ databases">
        <authorList>
            <person name="Murphy D."/>
        </authorList>
    </citation>
    <scope>NUCLEOTIDE SEQUENCE [LARGE SCALE GENOMIC DNA]</scope>
    <source>
        <strain evidence="4">K00500041</strain>
    </source>
</reference>
<dbReference type="Proteomes" id="UP000038802">
    <property type="component" value="Unassembled WGS sequence"/>
</dbReference>
<sequence length="52" mass="5690">MAVAWVVHPEDPLRVRISTWHRCSSPVSVVTNTVPGVTCSICRRSSSLIIQG</sequence>
<dbReference type="Proteomes" id="UP000039021">
    <property type="component" value="Unassembled WGS sequence"/>
</dbReference>
<evidence type="ECO:0000313" key="1">
    <source>
        <dbReference type="EMBL" id="CFS09328.1"/>
    </source>
</evidence>
<evidence type="ECO:0000313" key="5">
    <source>
        <dbReference type="Proteomes" id="UP000038802"/>
    </source>
</evidence>
<evidence type="ECO:0000313" key="8">
    <source>
        <dbReference type="Proteomes" id="UP000046680"/>
    </source>
</evidence>
<evidence type="ECO:0000313" key="6">
    <source>
        <dbReference type="Proteomes" id="UP000039021"/>
    </source>
</evidence>
<dbReference type="Proteomes" id="UP000044938">
    <property type="component" value="Unassembled WGS sequence"/>
</dbReference>
<evidence type="ECO:0000313" key="7">
    <source>
        <dbReference type="Proteomes" id="UP000044938"/>
    </source>
</evidence>
<evidence type="ECO:0000313" key="2">
    <source>
        <dbReference type="EMBL" id="COW43050.1"/>
    </source>
</evidence>
<evidence type="ECO:0000313" key="3">
    <source>
        <dbReference type="EMBL" id="COX13251.1"/>
    </source>
</evidence>
<dbReference type="EMBL" id="CSBK01000232">
    <property type="protein sequence ID" value="COX13251.1"/>
    <property type="molecule type" value="Genomic_DNA"/>
</dbReference>
<dbReference type="EMBL" id="CSAE01001016">
    <property type="protein sequence ID" value="COX21093.1"/>
    <property type="molecule type" value="Genomic_DNA"/>
</dbReference>
<name>A0A0U0T1L4_MYCTX</name>
<organism evidence="4 5">
    <name type="scientific">Mycobacterium tuberculosis</name>
    <dbReference type="NCBI Taxonomy" id="1773"/>
    <lineage>
        <taxon>Bacteria</taxon>
        <taxon>Bacillati</taxon>
        <taxon>Actinomycetota</taxon>
        <taxon>Actinomycetes</taxon>
        <taxon>Mycobacteriales</taxon>
        <taxon>Mycobacteriaceae</taxon>
        <taxon>Mycobacterium</taxon>
        <taxon>Mycobacterium tuberculosis complex</taxon>
    </lineage>
</organism>
<gene>
    <name evidence="1" type="ORF">ERS007657_03978</name>
    <name evidence="4" type="ORF">ERS007703_04917</name>
    <name evidence="2" type="ORF">ERS007720_02627</name>
    <name evidence="3" type="ORF">ERS007739_00740</name>
</gene>